<dbReference type="RefSeq" id="WP_110104842.1">
    <property type="nucleotide sequence ID" value="NZ_JACBZZ010000001.1"/>
</dbReference>
<evidence type="ECO:0000259" key="1">
    <source>
        <dbReference type="Pfam" id="PF13625"/>
    </source>
</evidence>
<protein>
    <recommendedName>
        <fullName evidence="1">Helicase XPB/Ssl2 N-terminal domain-containing protein</fullName>
    </recommendedName>
</protein>
<evidence type="ECO:0000313" key="2">
    <source>
        <dbReference type="EMBL" id="PXA69557.1"/>
    </source>
</evidence>
<dbReference type="Proteomes" id="UP000246303">
    <property type="component" value="Unassembled WGS sequence"/>
</dbReference>
<gene>
    <name evidence="2" type="ORF">CVS29_03205</name>
</gene>
<proteinExistence type="predicted"/>
<sequence>MGTLAAFAADLANRPEPALRKLLLLRPDALNPPVPTFVALAARLSTASCISRALDALNAPALQHLGTGPWNAQTSPNSSLMPELYARGLLLLQTDNQTDDAGTGHYMHAPYVLPLALVPNPQMPSSTLPPEPVVRAVTEAVCKNAAGSAADALLRSVDTLADLAAHTPLQALRSGQFAARTVRLVAQNLETDELHTHFLLDLCATAGLLTFQTSTRDWRWAAPWWSELERQEQWVGLIRSWLSSPATAGEPALTSRARLLSVVAGRPAWAPVAVTSSATTSVSPSGITSAGALSLNSVVESYLWNHPRTATAEVAALPELLTHLEWLGLTGAGACSCAGDAAARNDWLQAASAVAQLLPAAIDRFVIQGDLTAIAPGPLLPHIAAQLRCVSVVEGRGPAGIFRFSELSLTAAMGAGMSAETILNFLKRYSSTTVPPSLEFLIAEAARAQRTLAPTPTQCLFAPQQPAPPHWVGDAPWPGSGVVLLEEVEAQLALLRAAGKNTAGKNEAGQGEVGPALVLEGVRRAVACGLKIRVHAVNNVGVTEHVTAVPVSFSGGLLLTRLADTGAPRRFSIHRIQSVDVLEGEELRG</sequence>
<evidence type="ECO:0000313" key="3">
    <source>
        <dbReference type="Proteomes" id="UP000246303"/>
    </source>
</evidence>
<feature type="domain" description="Helicase XPB/Ssl2 N-terminal" evidence="1">
    <location>
        <begin position="366"/>
        <end position="448"/>
    </location>
</feature>
<dbReference type="EMBL" id="QHLZ01000001">
    <property type="protein sequence ID" value="PXA69557.1"/>
    <property type="molecule type" value="Genomic_DNA"/>
</dbReference>
<dbReference type="InterPro" id="IPR032830">
    <property type="entry name" value="XPB/Ssl2_N"/>
</dbReference>
<dbReference type="OrthoDB" id="3415124at2"/>
<accession>A0A2V3DWZ1</accession>
<reference evidence="2 3" key="1">
    <citation type="submission" date="2018-05" db="EMBL/GenBank/DDBJ databases">
        <title>Genetic diversity of glacier-inhabiting Cryobacterium bacteria in China and description of Cryobacterium mengkeensis sp. nov. and Arthrobacter glacialis sp. nov.</title>
        <authorList>
            <person name="Liu Q."/>
            <person name="Xin Y.-H."/>
        </authorList>
    </citation>
    <scope>NUCLEOTIDE SEQUENCE [LARGE SCALE GENOMIC DNA]</scope>
    <source>
        <strain evidence="2 3">GP3</strain>
    </source>
</reference>
<dbReference type="AlphaFoldDB" id="A0A2V3DWZ1"/>
<organism evidence="2 3">
    <name type="scientific">Arthrobacter psychrochitiniphilus</name>
    <dbReference type="NCBI Taxonomy" id="291045"/>
    <lineage>
        <taxon>Bacteria</taxon>
        <taxon>Bacillati</taxon>
        <taxon>Actinomycetota</taxon>
        <taxon>Actinomycetes</taxon>
        <taxon>Micrococcales</taxon>
        <taxon>Micrococcaceae</taxon>
        <taxon>Arthrobacter</taxon>
    </lineage>
</organism>
<comment type="caution">
    <text evidence="2">The sequence shown here is derived from an EMBL/GenBank/DDBJ whole genome shotgun (WGS) entry which is preliminary data.</text>
</comment>
<dbReference type="Pfam" id="PF13625">
    <property type="entry name" value="Helicase_C_3"/>
    <property type="match status" value="1"/>
</dbReference>
<keyword evidence="3" id="KW-1185">Reference proteome</keyword>
<name>A0A2V3DWZ1_9MICC</name>